<evidence type="ECO:0000313" key="1">
    <source>
        <dbReference type="EMBL" id="WTS17466.1"/>
    </source>
</evidence>
<protein>
    <submittedName>
        <fullName evidence="1">Uncharacterized protein</fullName>
    </submittedName>
</protein>
<organism evidence="1">
    <name type="scientific">Streptomyces sp. NBC_00119</name>
    <dbReference type="NCBI Taxonomy" id="2975659"/>
    <lineage>
        <taxon>Bacteria</taxon>
        <taxon>Bacillati</taxon>
        <taxon>Actinomycetota</taxon>
        <taxon>Actinomycetes</taxon>
        <taxon>Kitasatosporales</taxon>
        <taxon>Streptomycetaceae</taxon>
        <taxon>Streptomyces</taxon>
    </lineage>
</organism>
<accession>A0AAU1UJR0</accession>
<reference evidence="1" key="1">
    <citation type="submission" date="2022-10" db="EMBL/GenBank/DDBJ databases">
        <title>The complete genomes of actinobacterial strains from the NBC collection.</title>
        <authorList>
            <person name="Joergensen T.S."/>
            <person name="Alvarez Arevalo M."/>
            <person name="Sterndorff E.B."/>
            <person name="Faurdal D."/>
            <person name="Vuksanovic O."/>
            <person name="Mourched A.-S."/>
            <person name="Charusanti P."/>
            <person name="Shaw S."/>
            <person name="Blin K."/>
            <person name="Weber T."/>
        </authorList>
    </citation>
    <scope>NUCLEOTIDE SEQUENCE</scope>
    <source>
        <strain evidence="1">NBC_00119</strain>
    </source>
</reference>
<proteinExistence type="predicted"/>
<sequence>MIGALVLDSESLAKAGQRDREVHVWLTAAHARITAEKVWLRHRISASHPDLPNTKCLVRADDQPVAVCTRGAAWAFGRCFGV</sequence>
<dbReference type="EMBL" id="CP108195">
    <property type="protein sequence ID" value="WTS17466.1"/>
    <property type="molecule type" value="Genomic_DNA"/>
</dbReference>
<name>A0AAU1UJR0_9ACTN</name>
<dbReference type="AlphaFoldDB" id="A0AAU1UJR0"/>
<gene>
    <name evidence="1" type="ORF">OHU69_44435</name>
</gene>